<feature type="transmembrane region" description="Helical" evidence="1">
    <location>
        <begin position="259"/>
        <end position="278"/>
    </location>
</feature>
<reference evidence="3" key="1">
    <citation type="submission" date="2016-10" db="EMBL/GenBank/DDBJ databases">
        <authorList>
            <person name="Varghese N."/>
            <person name="Submissions S."/>
        </authorList>
    </citation>
    <scope>NUCLEOTIDE SEQUENCE [LARGE SCALE GENOMIC DNA]</scope>
    <source>
        <strain evidence="3">DSM 17616</strain>
    </source>
</reference>
<dbReference type="OrthoDB" id="7987387at2"/>
<keyword evidence="1" id="KW-0472">Membrane</keyword>
<feature type="transmembrane region" description="Helical" evidence="1">
    <location>
        <begin position="339"/>
        <end position="360"/>
    </location>
</feature>
<accession>A0A1H6LUR1</accession>
<dbReference type="Proteomes" id="UP000199371">
    <property type="component" value="Unassembled WGS sequence"/>
</dbReference>
<feature type="transmembrane region" description="Helical" evidence="1">
    <location>
        <begin position="392"/>
        <end position="411"/>
    </location>
</feature>
<feature type="transmembrane region" description="Helical" evidence="1">
    <location>
        <begin position="178"/>
        <end position="196"/>
    </location>
</feature>
<dbReference type="InterPro" id="IPR048041">
    <property type="entry name" value="VpsF-like"/>
</dbReference>
<dbReference type="STRING" id="173990.SAMN05660691_02001"/>
<feature type="transmembrane region" description="Helical" evidence="1">
    <location>
        <begin position="367"/>
        <end position="386"/>
    </location>
</feature>
<keyword evidence="1" id="KW-0812">Transmembrane</keyword>
<feature type="transmembrane region" description="Helical" evidence="1">
    <location>
        <begin position="231"/>
        <end position="247"/>
    </location>
</feature>
<dbReference type="NCBIfam" id="NF038256">
    <property type="entry name" value="exopoly_VpsF"/>
    <property type="match status" value="1"/>
</dbReference>
<evidence type="ECO:0000256" key="1">
    <source>
        <dbReference type="SAM" id="Phobius"/>
    </source>
</evidence>
<organism evidence="2 3">
    <name type="scientific">Rheinheimera pacifica</name>
    <dbReference type="NCBI Taxonomy" id="173990"/>
    <lineage>
        <taxon>Bacteria</taxon>
        <taxon>Pseudomonadati</taxon>
        <taxon>Pseudomonadota</taxon>
        <taxon>Gammaproteobacteria</taxon>
        <taxon>Chromatiales</taxon>
        <taxon>Chromatiaceae</taxon>
        <taxon>Rheinheimera</taxon>
    </lineage>
</organism>
<feature type="transmembrane region" description="Helical" evidence="1">
    <location>
        <begin position="70"/>
        <end position="92"/>
    </location>
</feature>
<keyword evidence="3" id="KW-1185">Reference proteome</keyword>
<name>A0A1H6LUR1_9GAMM</name>
<protein>
    <recommendedName>
        <fullName evidence="4">O-antigen ligase like membrane protein</fullName>
    </recommendedName>
</protein>
<evidence type="ECO:0008006" key="4">
    <source>
        <dbReference type="Google" id="ProtNLM"/>
    </source>
</evidence>
<sequence>MQRQMPALSFMLLLLAIVALFSLSGNVLYQAGIFYDSPGGNPLHKIHPSFYLLLLSLASWTLYQGGVAQLYYLFTVRSHFLLFGAALCLLLHDVLLGRPLSSAIVSYVSAALFVLLLKALSPGRLLQLRSWLLLLLSANALVGMYEYAGGGLIAPLVLTDAASGEVIDTSEWGQIRSAGLLGHPLISTMLSGFYLVCYVTRALFARVSLAESATALLLLTALPLFGGRGSILAAVIVILLLLILKAVQSMQRRMLTQRALLYLLSSLLLLPLLFYLAYSIGLLEPVLSRLEDDQGSASTRLIAIELMLDTSWLNLLLGDIDRSLSGKVLLFGSRYGIEIGWIALLLTYGAVLSALLLYAVYYCLQQLYQRLSPLLLFPWLYAFIAWSSGTGISGKTIMLSAALIMTVLLFCDLSSKTPAKS</sequence>
<keyword evidence="1" id="KW-1133">Transmembrane helix</keyword>
<feature type="transmembrane region" description="Helical" evidence="1">
    <location>
        <begin position="203"/>
        <end position="225"/>
    </location>
</feature>
<dbReference type="AlphaFoldDB" id="A0A1H6LUR1"/>
<proteinExistence type="predicted"/>
<feature type="transmembrane region" description="Helical" evidence="1">
    <location>
        <begin position="104"/>
        <end position="120"/>
    </location>
</feature>
<gene>
    <name evidence="2" type="ORF">SAMN05660691_02001</name>
</gene>
<feature type="transmembrane region" description="Helical" evidence="1">
    <location>
        <begin position="46"/>
        <end position="63"/>
    </location>
</feature>
<feature type="transmembrane region" description="Helical" evidence="1">
    <location>
        <begin position="132"/>
        <end position="158"/>
    </location>
</feature>
<evidence type="ECO:0000313" key="3">
    <source>
        <dbReference type="Proteomes" id="UP000199371"/>
    </source>
</evidence>
<dbReference type="RefSeq" id="WP_092792879.1">
    <property type="nucleotide sequence ID" value="NZ_FNXF01000006.1"/>
</dbReference>
<dbReference type="EMBL" id="FNXF01000006">
    <property type="protein sequence ID" value="SEH89245.1"/>
    <property type="molecule type" value="Genomic_DNA"/>
</dbReference>
<evidence type="ECO:0000313" key="2">
    <source>
        <dbReference type="EMBL" id="SEH89245.1"/>
    </source>
</evidence>